<feature type="non-terminal residue" evidence="1">
    <location>
        <position position="1"/>
    </location>
</feature>
<dbReference type="PANTHER" id="PTHR48015:SF40">
    <property type="entry name" value="SERINE_THREONINE-PROTEIN KINASE DST1-LIKE"/>
    <property type="match status" value="1"/>
</dbReference>
<evidence type="ECO:0000313" key="1">
    <source>
        <dbReference type="EMBL" id="OCT64270.1"/>
    </source>
</evidence>
<dbReference type="GO" id="GO:0000165">
    <property type="term" value="P:MAPK cascade"/>
    <property type="evidence" value="ECO:0007669"/>
    <property type="project" value="TreeGrafter"/>
</dbReference>
<organism evidence="1 2">
    <name type="scientific">Xenopus laevis</name>
    <name type="common">African clawed frog</name>
    <dbReference type="NCBI Taxonomy" id="8355"/>
    <lineage>
        <taxon>Eukaryota</taxon>
        <taxon>Metazoa</taxon>
        <taxon>Chordata</taxon>
        <taxon>Craniata</taxon>
        <taxon>Vertebrata</taxon>
        <taxon>Euteleostomi</taxon>
        <taxon>Amphibia</taxon>
        <taxon>Batrachia</taxon>
        <taxon>Anura</taxon>
        <taxon>Pipoidea</taxon>
        <taxon>Pipidae</taxon>
        <taxon>Xenopodinae</taxon>
        <taxon>Xenopus</taxon>
        <taxon>Xenopus</taxon>
    </lineage>
</organism>
<protein>
    <recommendedName>
        <fullName evidence="3">Protein kinase domain-containing protein</fullName>
    </recommendedName>
</protein>
<sequence>YSELNEKQLINRIICGLPPALKWNIWSKNCHYIIEECLQKNPAERPSARRLLSHSFITAQLEERDVKRNIIKHLPR</sequence>
<dbReference type="Gene3D" id="1.10.510.10">
    <property type="entry name" value="Transferase(Phosphotransferase) domain 1"/>
    <property type="match status" value="1"/>
</dbReference>
<accession>A0A974C0K9</accession>
<dbReference type="InterPro" id="IPR050285">
    <property type="entry name" value="STE20_Ser/Thr_kinase"/>
</dbReference>
<name>A0A974C0K9_XENLA</name>
<dbReference type="AlphaFoldDB" id="A0A974C0K9"/>
<evidence type="ECO:0008006" key="3">
    <source>
        <dbReference type="Google" id="ProtNLM"/>
    </source>
</evidence>
<dbReference type="GO" id="GO:0043408">
    <property type="term" value="P:regulation of MAPK cascade"/>
    <property type="evidence" value="ECO:0007669"/>
    <property type="project" value="TreeGrafter"/>
</dbReference>
<proteinExistence type="predicted"/>
<dbReference type="GO" id="GO:0004674">
    <property type="term" value="F:protein serine/threonine kinase activity"/>
    <property type="evidence" value="ECO:0007669"/>
    <property type="project" value="TreeGrafter"/>
</dbReference>
<dbReference type="EMBL" id="CM004482">
    <property type="protein sequence ID" value="OCT64270.1"/>
    <property type="molecule type" value="Genomic_DNA"/>
</dbReference>
<dbReference type="PANTHER" id="PTHR48015">
    <property type="entry name" value="SERINE/THREONINE-PROTEIN KINASE TAO"/>
    <property type="match status" value="1"/>
</dbReference>
<reference evidence="2" key="1">
    <citation type="journal article" date="2016" name="Nature">
        <title>Genome evolution in the allotetraploid frog Xenopus laevis.</title>
        <authorList>
            <person name="Session A.M."/>
            <person name="Uno Y."/>
            <person name="Kwon T."/>
            <person name="Chapman J.A."/>
            <person name="Toyoda A."/>
            <person name="Takahashi S."/>
            <person name="Fukui A."/>
            <person name="Hikosaka A."/>
            <person name="Suzuki A."/>
            <person name="Kondo M."/>
            <person name="van Heeringen S.J."/>
            <person name="Quigley I."/>
            <person name="Heinz S."/>
            <person name="Ogino H."/>
            <person name="Ochi H."/>
            <person name="Hellsten U."/>
            <person name="Lyons J.B."/>
            <person name="Simakov O."/>
            <person name="Putnam N."/>
            <person name="Stites J."/>
            <person name="Kuroki Y."/>
            <person name="Tanaka T."/>
            <person name="Michiue T."/>
            <person name="Watanabe M."/>
            <person name="Bogdanovic O."/>
            <person name="Lister R."/>
            <person name="Georgiou G."/>
            <person name="Paranjpe S.S."/>
            <person name="van Kruijsbergen I."/>
            <person name="Shu S."/>
            <person name="Carlson J."/>
            <person name="Kinoshita T."/>
            <person name="Ohta Y."/>
            <person name="Mawaribuchi S."/>
            <person name="Jenkins J."/>
            <person name="Grimwood J."/>
            <person name="Schmutz J."/>
            <person name="Mitros T."/>
            <person name="Mozaffari S.V."/>
            <person name="Suzuki Y."/>
            <person name="Haramoto Y."/>
            <person name="Yamamoto T.S."/>
            <person name="Takagi C."/>
            <person name="Heald R."/>
            <person name="Miller K."/>
            <person name="Haudenschild C."/>
            <person name="Kitzman J."/>
            <person name="Nakayama T."/>
            <person name="Izutsu Y."/>
            <person name="Robert J."/>
            <person name="Fortriede J."/>
            <person name="Burns K."/>
            <person name="Lotay V."/>
            <person name="Karimi K."/>
            <person name="Yasuoka Y."/>
            <person name="Dichmann D.S."/>
            <person name="Flajnik M.F."/>
            <person name="Houston D.W."/>
            <person name="Shendure J."/>
            <person name="DuPasquier L."/>
            <person name="Vize P.D."/>
            <person name="Zorn A.M."/>
            <person name="Ito M."/>
            <person name="Marcotte E.M."/>
            <person name="Wallingford J.B."/>
            <person name="Ito Y."/>
            <person name="Asashima M."/>
            <person name="Ueno N."/>
            <person name="Matsuda Y."/>
            <person name="Veenstra G.J."/>
            <person name="Fujiyama A."/>
            <person name="Harland R.M."/>
            <person name="Taira M."/>
            <person name="Rokhsar D.S."/>
        </authorList>
    </citation>
    <scope>NUCLEOTIDE SEQUENCE [LARGE SCALE GENOMIC DNA]</scope>
    <source>
        <strain evidence="2">J</strain>
    </source>
</reference>
<feature type="non-terminal residue" evidence="1">
    <location>
        <position position="76"/>
    </location>
</feature>
<gene>
    <name evidence="1" type="ORF">XELAEV_18045373mg</name>
</gene>
<dbReference type="GO" id="GO:0048812">
    <property type="term" value="P:neuron projection morphogenesis"/>
    <property type="evidence" value="ECO:0007669"/>
    <property type="project" value="TreeGrafter"/>
</dbReference>
<dbReference type="Proteomes" id="UP000694892">
    <property type="component" value="Chromosome 9_10L"/>
</dbReference>
<evidence type="ECO:0000313" key="2">
    <source>
        <dbReference type="Proteomes" id="UP000694892"/>
    </source>
</evidence>
<dbReference type="InterPro" id="IPR011009">
    <property type="entry name" value="Kinase-like_dom_sf"/>
</dbReference>
<dbReference type="SUPFAM" id="SSF56112">
    <property type="entry name" value="Protein kinase-like (PK-like)"/>
    <property type="match status" value="1"/>
</dbReference>
<dbReference type="GO" id="GO:0005737">
    <property type="term" value="C:cytoplasm"/>
    <property type="evidence" value="ECO:0007669"/>
    <property type="project" value="TreeGrafter"/>
</dbReference>